<sequence>MENLSSHCGRGANIAFWEMDDQDCFTFLDHDGTWQLPAAEGLALSDWMRQVHPDDAERVLQARRDARAAQRRFAVDYRIAAGDGSYRWIRDAGTPRLSKENGAVRLTGAFIDLSEQHAVETRLTQLEAEHRLLTENARDLIACSDMHHTYLYVSPSHQEILGYTPAEMVGTNVLSYLHPSDLAAMKQARNAEAAGQAGAGLHSMRVRHKDGRWIWLGINSRTLRDPHTGKSTGYVAVGRDITQQLTAERELARREQQFRSLTSLSSDWYWETDRHGCFSFLSDGIQARLGLRPADLLGTSLETFALDAREPGFIECRDSVTACRPFRDKVYSVGLAGYPGVVRHIRISGEPIFDDGVFVGYRGATRDVTRDVRNARALEHMATHDHLTGLANRAVLEARLLQRTQDRRGGAGCAVFFIDLDRFKVINDSLGHKAGDMLLTEIAARLKRSVRPDDVVARLGGDEFVILAECSRGADSAGAIAEKLLQALNAPHTVLTETGSHILRPSASIGISLYPQDGDMAERLLQDADCALYRAKRDGRECYRFFHPDMRTAAAA</sequence>
<dbReference type="SMART" id="SM00091">
    <property type="entry name" value="PAS"/>
    <property type="match status" value="2"/>
</dbReference>
<dbReference type="Gene3D" id="3.30.450.20">
    <property type="entry name" value="PAS domain"/>
    <property type="match status" value="3"/>
</dbReference>
<dbReference type="Pfam" id="PF00990">
    <property type="entry name" value="GGDEF"/>
    <property type="match status" value="1"/>
</dbReference>
<gene>
    <name evidence="4" type="ORF">SAMN06295970_13318</name>
</gene>
<dbReference type="InterPro" id="IPR000014">
    <property type="entry name" value="PAS"/>
</dbReference>
<dbReference type="PANTHER" id="PTHR44757">
    <property type="entry name" value="DIGUANYLATE CYCLASE DGCP"/>
    <property type="match status" value="1"/>
</dbReference>
<protein>
    <submittedName>
        <fullName evidence="4">PAS domain S-box-containing protein/diguanylate cyclase (GGDEF) domain-containing protein</fullName>
    </submittedName>
</protein>
<dbReference type="InterPro" id="IPR043128">
    <property type="entry name" value="Rev_trsase/Diguanyl_cyclase"/>
</dbReference>
<dbReference type="Pfam" id="PF13426">
    <property type="entry name" value="PAS_9"/>
    <property type="match status" value="1"/>
</dbReference>
<feature type="domain" description="PAS" evidence="1">
    <location>
        <begin position="254"/>
        <end position="301"/>
    </location>
</feature>
<proteinExistence type="predicted"/>
<dbReference type="InterPro" id="IPR001610">
    <property type="entry name" value="PAC"/>
</dbReference>
<evidence type="ECO:0000259" key="3">
    <source>
        <dbReference type="PROSITE" id="PS50887"/>
    </source>
</evidence>
<dbReference type="SUPFAM" id="SSF55785">
    <property type="entry name" value="PYP-like sensor domain (PAS domain)"/>
    <property type="match status" value="3"/>
</dbReference>
<dbReference type="NCBIfam" id="TIGR00254">
    <property type="entry name" value="GGDEF"/>
    <property type="match status" value="1"/>
</dbReference>
<feature type="domain" description="PAC" evidence="2">
    <location>
        <begin position="200"/>
        <end position="253"/>
    </location>
</feature>
<dbReference type="NCBIfam" id="TIGR00229">
    <property type="entry name" value="sensory_box"/>
    <property type="match status" value="2"/>
</dbReference>
<dbReference type="CDD" id="cd00130">
    <property type="entry name" value="PAS"/>
    <property type="match status" value="3"/>
</dbReference>
<dbReference type="EMBL" id="FXUL01000033">
    <property type="protein sequence ID" value="SMP79898.1"/>
    <property type="molecule type" value="Genomic_DNA"/>
</dbReference>
<dbReference type="PROSITE" id="PS50887">
    <property type="entry name" value="GGDEF"/>
    <property type="match status" value="1"/>
</dbReference>
<evidence type="ECO:0000259" key="1">
    <source>
        <dbReference type="PROSITE" id="PS50112"/>
    </source>
</evidence>
<dbReference type="InterPro" id="IPR000700">
    <property type="entry name" value="PAS-assoc_C"/>
</dbReference>
<reference evidence="4 5" key="1">
    <citation type="submission" date="2017-05" db="EMBL/GenBank/DDBJ databases">
        <authorList>
            <person name="Varghese N."/>
            <person name="Submissions S."/>
        </authorList>
    </citation>
    <scope>NUCLEOTIDE SEQUENCE [LARGE SCALE GENOMIC DNA]</scope>
    <source>
        <strain evidence="4 5">DSM 26001</strain>
    </source>
</reference>
<dbReference type="RefSeq" id="WP_283445361.1">
    <property type="nucleotide sequence ID" value="NZ_FXUL01000033.1"/>
</dbReference>
<comment type="caution">
    <text evidence="4">The sequence shown here is derived from an EMBL/GenBank/DDBJ whole genome shotgun (WGS) entry which is preliminary data.</text>
</comment>
<feature type="domain" description="PAS" evidence="1">
    <location>
        <begin position="126"/>
        <end position="196"/>
    </location>
</feature>
<dbReference type="InterPro" id="IPR000160">
    <property type="entry name" value="GGDEF_dom"/>
</dbReference>
<dbReference type="PANTHER" id="PTHR44757:SF2">
    <property type="entry name" value="BIOFILM ARCHITECTURE MAINTENANCE PROTEIN MBAA"/>
    <property type="match status" value="1"/>
</dbReference>
<organism evidence="4 5">
    <name type="scientific">Noviherbaspirillum suwonense</name>
    <dbReference type="NCBI Taxonomy" id="1224511"/>
    <lineage>
        <taxon>Bacteria</taxon>
        <taxon>Pseudomonadati</taxon>
        <taxon>Pseudomonadota</taxon>
        <taxon>Betaproteobacteria</taxon>
        <taxon>Burkholderiales</taxon>
        <taxon>Oxalobacteraceae</taxon>
        <taxon>Noviherbaspirillum</taxon>
    </lineage>
</organism>
<accession>A0ABY1QTI6</accession>
<dbReference type="InterPro" id="IPR035965">
    <property type="entry name" value="PAS-like_dom_sf"/>
</dbReference>
<dbReference type="InterPro" id="IPR013655">
    <property type="entry name" value="PAS_fold_3"/>
</dbReference>
<dbReference type="Proteomes" id="UP001158049">
    <property type="component" value="Unassembled WGS sequence"/>
</dbReference>
<dbReference type="Gene3D" id="3.30.70.270">
    <property type="match status" value="1"/>
</dbReference>
<feature type="domain" description="PAC" evidence="2">
    <location>
        <begin position="73"/>
        <end position="125"/>
    </location>
</feature>
<dbReference type="SMART" id="SM00086">
    <property type="entry name" value="PAC"/>
    <property type="match status" value="2"/>
</dbReference>
<dbReference type="InterPro" id="IPR052155">
    <property type="entry name" value="Biofilm_reg_signaling"/>
</dbReference>
<evidence type="ECO:0000313" key="5">
    <source>
        <dbReference type="Proteomes" id="UP001158049"/>
    </source>
</evidence>
<dbReference type="Pfam" id="PF08447">
    <property type="entry name" value="PAS_3"/>
    <property type="match status" value="2"/>
</dbReference>
<dbReference type="PROSITE" id="PS50112">
    <property type="entry name" value="PAS"/>
    <property type="match status" value="2"/>
</dbReference>
<evidence type="ECO:0000259" key="2">
    <source>
        <dbReference type="PROSITE" id="PS50113"/>
    </source>
</evidence>
<dbReference type="PROSITE" id="PS50113">
    <property type="entry name" value="PAC"/>
    <property type="match status" value="2"/>
</dbReference>
<feature type="domain" description="GGDEF" evidence="3">
    <location>
        <begin position="411"/>
        <end position="548"/>
    </location>
</feature>
<name>A0ABY1QTI6_9BURK</name>
<dbReference type="SMART" id="SM00267">
    <property type="entry name" value="GGDEF"/>
    <property type="match status" value="1"/>
</dbReference>
<dbReference type="SUPFAM" id="SSF55073">
    <property type="entry name" value="Nucleotide cyclase"/>
    <property type="match status" value="1"/>
</dbReference>
<dbReference type="CDD" id="cd01949">
    <property type="entry name" value="GGDEF"/>
    <property type="match status" value="1"/>
</dbReference>
<evidence type="ECO:0000313" key="4">
    <source>
        <dbReference type="EMBL" id="SMP79898.1"/>
    </source>
</evidence>
<dbReference type="InterPro" id="IPR029787">
    <property type="entry name" value="Nucleotide_cyclase"/>
</dbReference>
<keyword evidence="5" id="KW-1185">Reference proteome</keyword>